<keyword evidence="1" id="KW-0732">Signal</keyword>
<comment type="caution">
    <text evidence="2">The sequence shown here is derived from an EMBL/GenBank/DDBJ whole genome shotgun (WGS) entry which is preliminary data.</text>
</comment>
<evidence type="ECO:0000256" key="1">
    <source>
        <dbReference type="SAM" id="SignalP"/>
    </source>
</evidence>
<feature type="signal peptide" evidence="1">
    <location>
        <begin position="1"/>
        <end position="21"/>
    </location>
</feature>
<reference evidence="2 3" key="1">
    <citation type="submission" date="2020-08" db="EMBL/GenBank/DDBJ databases">
        <title>Sequencing the genomes of 1000 actinobacteria strains.</title>
        <authorList>
            <person name="Klenk H.-P."/>
        </authorList>
    </citation>
    <scope>NUCLEOTIDE SEQUENCE [LARGE SCALE GENOMIC DNA]</scope>
    <source>
        <strain evidence="2 3">DSM 44936</strain>
    </source>
</reference>
<feature type="chain" id="PRO_5030557997" description="Secreted protein" evidence="1">
    <location>
        <begin position="22"/>
        <end position="130"/>
    </location>
</feature>
<protein>
    <recommendedName>
        <fullName evidence="4">Secreted protein</fullName>
    </recommendedName>
</protein>
<sequence length="130" mass="13796">MTGIAALAFAASLVTAGSANAASWYSDPNSCTGAATAVSRIVSGRTIQVRYGNCDGTQHGWGRILNYDGSEYIRFEVDTNGDRSPDGYSYYRAGNRNYTAGYPTSNSSSRAFRACMSTGPCSSGNATAWW</sequence>
<dbReference type="RefSeq" id="WP_184981609.1">
    <property type="nucleotide sequence ID" value="NZ_BAAALO010000035.1"/>
</dbReference>
<evidence type="ECO:0008006" key="4">
    <source>
        <dbReference type="Google" id="ProtNLM"/>
    </source>
</evidence>
<keyword evidence="3" id="KW-1185">Reference proteome</keyword>
<dbReference type="AlphaFoldDB" id="A0A7X0IEC3"/>
<evidence type="ECO:0000313" key="2">
    <source>
        <dbReference type="EMBL" id="MBB6473681.1"/>
    </source>
</evidence>
<dbReference type="EMBL" id="JACHIU010000001">
    <property type="protein sequence ID" value="MBB6473681.1"/>
    <property type="molecule type" value="Genomic_DNA"/>
</dbReference>
<evidence type="ECO:0000313" key="3">
    <source>
        <dbReference type="Proteomes" id="UP000555564"/>
    </source>
</evidence>
<proteinExistence type="predicted"/>
<organism evidence="2 3">
    <name type="scientific">Sphaerisporangium rubeum</name>
    <dbReference type="NCBI Taxonomy" id="321317"/>
    <lineage>
        <taxon>Bacteria</taxon>
        <taxon>Bacillati</taxon>
        <taxon>Actinomycetota</taxon>
        <taxon>Actinomycetes</taxon>
        <taxon>Streptosporangiales</taxon>
        <taxon>Streptosporangiaceae</taxon>
        <taxon>Sphaerisporangium</taxon>
    </lineage>
</organism>
<gene>
    <name evidence="2" type="ORF">BJ992_003112</name>
</gene>
<dbReference type="Proteomes" id="UP000555564">
    <property type="component" value="Unassembled WGS sequence"/>
</dbReference>
<accession>A0A7X0IEC3</accession>
<name>A0A7X0IEC3_9ACTN</name>